<keyword evidence="4" id="KW-1185">Reference proteome</keyword>
<proteinExistence type="predicted"/>
<dbReference type="RefSeq" id="WP_086964557.1">
    <property type="nucleotide sequence ID" value="NZ_CP021376.1"/>
</dbReference>
<dbReference type="SMART" id="SM00710">
    <property type="entry name" value="PbH1"/>
    <property type="match status" value="10"/>
</dbReference>
<evidence type="ECO:0000313" key="4">
    <source>
        <dbReference type="Proteomes" id="UP000243793"/>
    </source>
</evidence>
<dbReference type="Gene3D" id="2.160.20.10">
    <property type="entry name" value="Single-stranded right-handed beta-helix, Pectin lyase-like"/>
    <property type="match status" value="2"/>
</dbReference>
<dbReference type="EMBL" id="CP021376">
    <property type="protein sequence ID" value="ART80689.1"/>
    <property type="molecule type" value="Genomic_DNA"/>
</dbReference>
<dbReference type="SMART" id="SM00722">
    <property type="entry name" value="CASH"/>
    <property type="match status" value="2"/>
</dbReference>
<dbReference type="AlphaFoldDB" id="A0A1Y0CZE8"/>
<feature type="chain" id="PRO_5012620792" evidence="1">
    <location>
        <begin position="21"/>
        <end position="445"/>
    </location>
</feature>
<evidence type="ECO:0000313" key="3">
    <source>
        <dbReference type="EMBL" id="ART80689.1"/>
    </source>
</evidence>
<dbReference type="InterPro" id="IPR011050">
    <property type="entry name" value="Pectin_lyase_fold/virulence"/>
</dbReference>
<evidence type="ECO:0000259" key="2">
    <source>
        <dbReference type="SMART" id="SM00722"/>
    </source>
</evidence>
<dbReference type="InterPro" id="IPR022441">
    <property type="entry name" value="Para_beta_helix_rpt-2"/>
</dbReference>
<dbReference type="Pfam" id="PF05048">
    <property type="entry name" value="NosD"/>
    <property type="match status" value="1"/>
</dbReference>
<dbReference type="InterPro" id="IPR006633">
    <property type="entry name" value="Carb-bd_sugar_hydrolysis-dom"/>
</dbReference>
<dbReference type="Proteomes" id="UP000243793">
    <property type="component" value="Chromosome"/>
</dbReference>
<feature type="domain" description="Carbohydrate-binding/sugar hydrolysis" evidence="2">
    <location>
        <begin position="67"/>
        <end position="203"/>
    </location>
</feature>
<dbReference type="InterPro" id="IPR006626">
    <property type="entry name" value="PbH1"/>
</dbReference>
<dbReference type="InterPro" id="IPR026464">
    <property type="entry name" value="NosD_copper_fam"/>
</dbReference>
<gene>
    <name evidence="3" type="ORF">CBP12_11475</name>
</gene>
<evidence type="ECO:0000256" key="1">
    <source>
        <dbReference type="SAM" id="SignalP"/>
    </source>
</evidence>
<sequence>MKLEKYSLLLLLLLTPYAHSISAPDALKDLHLHAIQAPPDADTSLTSVVELPLELISDNKWRLPKGEYQGNYVIDVPIHLACDDGAIFNGNNHKNTLNIRAPHVTIENCQLTNWGQNLTNMDAGIFVERTGEFSNILNNRLSGPGFGIWVDATPNVTIDKNIIEGDESIRTQDRGNGIHLFAVNFANIINNEVYHVRDGIYIEAANDNIIDGNYLHDMRYGVHYMFSHRNEVTNNLTRRTRTGLTLMQSRQLTVHNNRSEFDQNYGILMNYITYSTINDNFVSNVQAGVGDGIHIKGGEGKGIFIYNSLFNEISHNYFEDNALGVHLTAGSEDNKIYHNSFVNNKTQVKYVSLRKQEWSEEGKGNFWSDYLGWDRNNDGIGDVIYEPNDNVDKLLWLYPQVKFLMNSPSIELLRYVQKVFPVIKYPGVQDSFPLMRPIKNADSYR</sequence>
<dbReference type="KEGG" id="ocm:CBP12_11475"/>
<feature type="domain" description="Carbohydrate-binding/sugar hydrolysis" evidence="2">
    <location>
        <begin position="209"/>
        <end position="383"/>
    </location>
</feature>
<organism evidence="3 4">
    <name type="scientific">Oceanisphaera avium</name>
    <dbReference type="NCBI Taxonomy" id="1903694"/>
    <lineage>
        <taxon>Bacteria</taxon>
        <taxon>Pseudomonadati</taxon>
        <taxon>Pseudomonadota</taxon>
        <taxon>Gammaproteobacteria</taxon>
        <taxon>Aeromonadales</taxon>
        <taxon>Aeromonadaceae</taxon>
        <taxon>Oceanisphaera</taxon>
    </lineage>
</organism>
<protein>
    <submittedName>
        <fullName evidence="3">Copper-binding protein</fullName>
    </submittedName>
</protein>
<reference evidence="4" key="1">
    <citation type="submission" date="2017-05" db="EMBL/GenBank/DDBJ databases">
        <authorList>
            <person name="Sung H."/>
        </authorList>
    </citation>
    <scope>NUCLEOTIDE SEQUENCE [LARGE SCALE GENOMIC DNA]</scope>
    <source>
        <strain evidence="4">AMac2203</strain>
    </source>
</reference>
<dbReference type="NCBIfam" id="TIGR03804">
    <property type="entry name" value="para_beta_helix"/>
    <property type="match status" value="3"/>
</dbReference>
<keyword evidence="1" id="KW-0732">Signal</keyword>
<dbReference type="NCBIfam" id="TIGR04247">
    <property type="entry name" value="NosD_copper_fam"/>
    <property type="match status" value="1"/>
</dbReference>
<dbReference type="InterPro" id="IPR012334">
    <property type="entry name" value="Pectin_lyas_fold"/>
</dbReference>
<dbReference type="InterPro" id="IPR007742">
    <property type="entry name" value="NosD_dom"/>
</dbReference>
<accession>A0A1Y0CZE8</accession>
<dbReference type="OrthoDB" id="9767990at2"/>
<dbReference type="SUPFAM" id="SSF51126">
    <property type="entry name" value="Pectin lyase-like"/>
    <property type="match status" value="1"/>
</dbReference>
<feature type="signal peptide" evidence="1">
    <location>
        <begin position="1"/>
        <end position="20"/>
    </location>
</feature>
<name>A0A1Y0CZE8_9GAMM</name>